<keyword evidence="1" id="KW-0418">Kinase</keyword>
<proteinExistence type="predicted"/>
<evidence type="ECO:0000313" key="2">
    <source>
        <dbReference type="Proteomes" id="UP000199373"/>
    </source>
</evidence>
<dbReference type="Gene3D" id="1.10.510.10">
    <property type="entry name" value="Transferase(Phosphotransferase) domain 1"/>
    <property type="match status" value="1"/>
</dbReference>
<dbReference type="EMBL" id="FOIQ01000006">
    <property type="protein sequence ID" value="SEW23276.1"/>
    <property type="molecule type" value="Genomic_DNA"/>
</dbReference>
<reference evidence="1 2" key="1">
    <citation type="submission" date="2016-10" db="EMBL/GenBank/DDBJ databases">
        <authorList>
            <person name="de Groot N.N."/>
        </authorList>
    </citation>
    <scope>NUCLEOTIDE SEQUENCE [LARGE SCALE GENOMIC DNA]</scope>
    <source>
        <strain evidence="1 2">TC2-24</strain>
    </source>
</reference>
<sequence>MNRKIYINPQYEHLRKFIMQLPSIMDIEGTYIYGGRRNLIKRFEAPDGTPLNVKRFRKPCLLNDLIYSTGIRKPKGIRAFTYPKCLLDKGIETPEAIAYIEDRNAIGLLQQSYFISQQCPYRHLLYEIGDATPEVYEPVAKALAHYVAFMHNQEVLHLDFSPGNILWDQDGEGTYHFSIVDINRMRFGPVDMKCGCKSFCRLWGPKRFIQLLVEEYARERHFDPTICVDITMKARAAFWQRYQKKREIEFKLEL</sequence>
<dbReference type="Pfam" id="PF06293">
    <property type="entry name" value="Kdo"/>
    <property type="match status" value="1"/>
</dbReference>
<name>A0A1I0Q8G1_9BACT</name>
<organism evidence="1 2">
    <name type="scientific">Prevotella aff. ruminicola Tc2-24</name>
    <dbReference type="NCBI Taxonomy" id="81582"/>
    <lineage>
        <taxon>Bacteria</taxon>
        <taxon>Pseudomonadati</taxon>
        <taxon>Bacteroidota</taxon>
        <taxon>Bacteroidia</taxon>
        <taxon>Bacteroidales</taxon>
        <taxon>Prevotellaceae</taxon>
        <taxon>Prevotella</taxon>
    </lineage>
</organism>
<dbReference type="AlphaFoldDB" id="A0A1I0Q8G1"/>
<gene>
    <name evidence="1" type="ORF">SAMN04487850_2248</name>
</gene>
<dbReference type="InterPro" id="IPR011009">
    <property type="entry name" value="Kinase-like_dom_sf"/>
</dbReference>
<dbReference type="Proteomes" id="UP000199373">
    <property type="component" value="Unassembled WGS sequence"/>
</dbReference>
<accession>A0A1I0Q8G1</accession>
<dbReference type="GO" id="GO:0016301">
    <property type="term" value="F:kinase activity"/>
    <property type="evidence" value="ECO:0007669"/>
    <property type="project" value="UniProtKB-KW"/>
</dbReference>
<dbReference type="RefSeq" id="WP_091916730.1">
    <property type="nucleotide sequence ID" value="NZ_FOIQ01000006.1"/>
</dbReference>
<keyword evidence="2" id="KW-1185">Reference proteome</keyword>
<dbReference type="SUPFAM" id="SSF56112">
    <property type="entry name" value="Protein kinase-like (PK-like)"/>
    <property type="match status" value="1"/>
</dbReference>
<protein>
    <submittedName>
        <fullName evidence="1">Lipopolysaccharide kinase (Kdo/WaaP) family protein</fullName>
    </submittedName>
</protein>
<evidence type="ECO:0000313" key="1">
    <source>
        <dbReference type="EMBL" id="SEW23276.1"/>
    </source>
</evidence>
<keyword evidence="1" id="KW-0808">Transferase</keyword>